<feature type="non-terminal residue" evidence="2">
    <location>
        <position position="187"/>
    </location>
</feature>
<accession>A0A1D1ZG80</accession>
<sequence length="187" mass="20469">YSILLHPSEHEEAQDCTAEQEGGNPVEGPPGFHLLLPQPRSVAGGDHRVSARVVQPRPLLAQHPREHRNRRAAQQGRVLHHTRRRRRGGRRHRVPPVAAWAVVRMPLRVPSRRPWGVRVGDHGGRHRDGGPARDVRRVVARLAVVPAAVQWDEGGLGEGGLANGALRRAGALLLQPFVYAGPAVEVA</sequence>
<feature type="region of interest" description="Disordered" evidence="1">
    <location>
        <begin position="61"/>
        <end position="93"/>
    </location>
</feature>
<evidence type="ECO:0000313" key="2">
    <source>
        <dbReference type="EMBL" id="JAT65992.1"/>
    </source>
</evidence>
<protein>
    <submittedName>
        <fullName evidence="2">Succinyl-CoA:3-ketoacid-coenzyme A transferase 2, mitochondrial</fullName>
    </submittedName>
</protein>
<evidence type="ECO:0000256" key="1">
    <source>
        <dbReference type="SAM" id="MobiDB-lite"/>
    </source>
</evidence>
<organism evidence="2">
    <name type="scientific">Anthurium amnicola</name>
    <dbReference type="NCBI Taxonomy" id="1678845"/>
    <lineage>
        <taxon>Eukaryota</taxon>
        <taxon>Viridiplantae</taxon>
        <taxon>Streptophyta</taxon>
        <taxon>Embryophyta</taxon>
        <taxon>Tracheophyta</taxon>
        <taxon>Spermatophyta</taxon>
        <taxon>Magnoliopsida</taxon>
        <taxon>Liliopsida</taxon>
        <taxon>Araceae</taxon>
        <taxon>Pothoideae</taxon>
        <taxon>Potheae</taxon>
        <taxon>Anthurium</taxon>
    </lineage>
</organism>
<feature type="compositionally biased region" description="Basic residues" evidence="1">
    <location>
        <begin position="78"/>
        <end position="93"/>
    </location>
</feature>
<dbReference type="GO" id="GO:0016740">
    <property type="term" value="F:transferase activity"/>
    <property type="evidence" value="ECO:0007669"/>
    <property type="project" value="UniProtKB-KW"/>
</dbReference>
<name>A0A1D1ZG80_9ARAE</name>
<dbReference type="AlphaFoldDB" id="A0A1D1ZG80"/>
<feature type="region of interest" description="Disordered" evidence="1">
    <location>
        <begin position="1"/>
        <end position="35"/>
    </location>
</feature>
<dbReference type="EMBL" id="GDJX01001944">
    <property type="protein sequence ID" value="JAT65992.1"/>
    <property type="molecule type" value="Transcribed_RNA"/>
</dbReference>
<keyword evidence="2" id="KW-0808">Transferase</keyword>
<feature type="non-terminal residue" evidence="2">
    <location>
        <position position="1"/>
    </location>
</feature>
<reference evidence="2" key="1">
    <citation type="submission" date="2015-07" db="EMBL/GenBank/DDBJ databases">
        <title>Transcriptome Assembly of Anthurium amnicola.</title>
        <authorList>
            <person name="Suzuki J."/>
        </authorList>
    </citation>
    <scope>NUCLEOTIDE SEQUENCE</scope>
</reference>
<proteinExistence type="predicted"/>
<gene>
    <name evidence="2" type="primary">OXCT2</name>
    <name evidence="2" type="ORF">g.128143</name>
</gene>